<gene>
    <name evidence="2" type="ORF">GCM10023187_29250</name>
</gene>
<comment type="caution">
    <text evidence="2">The sequence shown here is derived from an EMBL/GenBank/DDBJ whole genome shotgun (WGS) entry which is preliminary data.</text>
</comment>
<keyword evidence="3" id="KW-1185">Reference proteome</keyword>
<keyword evidence="1" id="KW-0732">Signal</keyword>
<name>A0ABP8KJH8_9BACT</name>
<evidence type="ECO:0000256" key="1">
    <source>
        <dbReference type="SAM" id="SignalP"/>
    </source>
</evidence>
<dbReference type="InterPro" id="IPR039437">
    <property type="entry name" value="FrzH/put_lumazine-bd"/>
</dbReference>
<evidence type="ECO:0008006" key="4">
    <source>
        <dbReference type="Google" id="ProtNLM"/>
    </source>
</evidence>
<evidence type="ECO:0000313" key="3">
    <source>
        <dbReference type="Proteomes" id="UP001500936"/>
    </source>
</evidence>
<sequence length="152" mass="16806">MKMLFVISSLLVSSAAFAQSAEEQAVRATITQMFDGMRKADTTLFKAVFAPNATLQSVIKNKEGIVSVQQSAIPGFITSVGKQPAGALDERLSGMDIKIDGELATAWTPYTFYYNKQKNHCGVNVFTLVKLNGQWKIQNIIDTRRRENCPDL</sequence>
<proteinExistence type="predicted"/>
<dbReference type="Proteomes" id="UP001500936">
    <property type="component" value="Unassembled WGS sequence"/>
</dbReference>
<dbReference type="SUPFAM" id="SSF54427">
    <property type="entry name" value="NTF2-like"/>
    <property type="match status" value="1"/>
</dbReference>
<feature type="chain" id="PRO_5047321710" description="Lumazine-binding" evidence="1">
    <location>
        <begin position="19"/>
        <end position="152"/>
    </location>
</feature>
<organism evidence="2 3">
    <name type="scientific">Nibrella viscosa</name>
    <dbReference type="NCBI Taxonomy" id="1084524"/>
    <lineage>
        <taxon>Bacteria</taxon>
        <taxon>Pseudomonadati</taxon>
        <taxon>Bacteroidota</taxon>
        <taxon>Cytophagia</taxon>
        <taxon>Cytophagales</taxon>
        <taxon>Spirosomataceae</taxon>
        <taxon>Nibrella</taxon>
    </lineage>
</organism>
<feature type="signal peptide" evidence="1">
    <location>
        <begin position="1"/>
        <end position="18"/>
    </location>
</feature>
<accession>A0ABP8KJH8</accession>
<dbReference type="RefSeq" id="WP_345268370.1">
    <property type="nucleotide sequence ID" value="NZ_BAABHB010000005.1"/>
</dbReference>
<evidence type="ECO:0000313" key="2">
    <source>
        <dbReference type="EMBL" id="GAA4407985.1"/>
    </source>
</evidence>
<dbReference type="Gene3D" id="3.10.450.50">
    <property type="match status" value="1"/>
</dbReference>
<dbReference type="Pfam" id="PF12893">
    <property type="entry name" value="Lumazine_bd_2"/>
    <property type="match status" value="1"/>
</dbReference>
<reference evidence="3" key="1">
    <citation type="journal article" date="2019" name="Int. J. Syst. Evol. Microbiol.">
        <title>The Global Catalogue of Microorganisms (GCM) 10K type strain sequencing project: providing services to taxonomists for standard genome sequencing and annotation.</title>
        <authorList>
            <consortium name="The Broad Institute Genomics Platform"/>
            <consortium name="The Broad Institute Genome Sequencing Center for Infectious Disease"/>
            <person name="Wu L."/>
            <person name="Ma J."/>
        </authorList>
    </citation>
    <scope>NUCLEOTIDE SEQUENCE [LARGE SCALE GENOMIC DNA]</scope>
    <source>
        <strain evidence="3">JCM 17925</strain>
    </source>
</reference>
<protein>
    <recommendedName>
        <fullName evidence="4">Lumazine-binding</fullName>
    </recommendedName>
</protein>
<dbReference type="InterPro" id="IPR032710">
    <property type="entry name" value="NTF2-like_dom_sf"/>
</dbReference>
<dbReference type="EMBL" id="BAABHB010000005">
    <property type="protein sequence ID" value="GAA4407985.1"/>
    <property type="molecule type" value="Genomic_DNA"/>
</dbReference>